<name>A0A132P0I9_GIAIN</name>
<gene>
    <name evidence="2" type="ORF">QR46_0125</name>
</gene>
<evidence type="ECO:0000313" key="3">
    <source>
        <dbReference type="Proteomes" id="UP000070089"/>
    </source>
</evidence>
<dbReference type="EMBL" id="JXTI01000002">
    <property type="protein sequence ID" value="KWX15807.1"/>
    <property type="molecule type" value="Genomic_DNA"/>
</dbReference>
<reference evidence="2 3" key="1">
    <citation type="journal article" date="2015" name="Mol. Biochem. Parasitol.">
        <title>Identification of polymorphic genes for use in assemblage B genotyping assays through comparative genomics of multiple assemblage B Giardia duodenalis isolates.</title>
        <authorList>
            <person name="Wielinga C."/>
            <person name="Thompson R.C."/>
            <person name="Monis P."/>
            <person name="Ryan U."/>
        </authorList>
    </citation>
    <scope>NUCLEOTIDE SEQUENCE [LARGE SCALE GENOMIC DNA]</scope>
    <source>
        <strain evidence="2 3">BAH15c1</strain>
    </source>
</reference>
<keyword evidence="1" id="KW-1133">Transmembrane helix</keyword>
<protein>
    <submittedName>
        <fullName evidence="2">Uncharacterized protein</fullName>
    </submittedName>
</protein>
<keyword evidence="1" id="KW-0812">Transmembrane</keyword>
<comment type="caution">
    <text evidence="2">The sequence shown here is derived from an EMBL/GenBank/DDBJ whole genome shotgun (WGS) entry which is preliminary data.</text>
</comment>
<organism evidence="2 3">
    <name type="scientific">Giardia duodenalis assemblage B</name>
    <dbReference type="NCBI Taxonomy" id="1394984"/>
    <lineage>
        <taxon>Eukaryota</taxon>
        <taxon>Metamonada</taxon>
        <taxon>Diplomonadida</taxon>
        <taxon>Hexamitidae</taxon>
        <taxon>Giardiinae</taxon>
        <taxon>Giardia</taxon>
    </lineage>
</organism>
<sequence>MPVAMAPNHPWLPILKMSSNNARAVAETLEAKKKEVVEDGLSVARILKENVIAINRHLQEEDAAVVDEIHSKTGENQAKLEAEATALKRSLVQVVTGTKQRRQMFGFMLLTIIAVGLLCRVT</sequence>
<dbReference type="VEuPathDB" id="GiardiaDB:QR46_0125"/>
<dbReference type="OrthoDB" id="10255412at2759"/>
<feature type="transmembrane region" description="Helical" evidence="1">
    <location>
        <begin position="104"/>
        <end position="121"/>
    </location>
</feature>
<accession>A0A132P0I9</accession>
<dbReference type="AlphaFoldDB" id="A0A132P0I9"/>
<evidence type="ECO:0000256" key="1">
    <source>
        <dbReference type="SAM" id="Phobius"/>
    </source>
</evidence>
<proteinExistence type="predicted"/>
<dbReference type="Proteomes" id="UP000070089">
    <property type="component" value="Unassembled WGS sequence"/>
</dbReference>
<evidence type="ECO:0000313" key="2">
    <source>
        <dbReference type="EMBL" id="KWX15807.1"/>
    </source>
</evidence>
<keyword evidence="1" id="KW-0472">Membrane</keyword>